<sequence>MKYLLLLLFSAPVFVGQAQTVTWDGGGGNSDWHNPMNWDTDQLPCNTCTAFISSATVNFSTIDTVGQVVLESGTFLDILANAKLNVFGNSFLVNNSLVDNYGELLCRDYNNAGVFVTYNGVFNNHNAVQVLGSVSSSTEEGVFVLQGSFFNLAGATLNVSGQSSTGLSVQSNGSFYNTGSIFLANCEGAGIWNSGTFENFSAGTINMSFIRFRGIFNESVFRNYGEINVSDINPGLSSVTNGVGLEDNGIFLNSNGANFSVFNSIGIGVLTSGTFTNQGFFKVEDVILDSYSSALGIRVNGDFTNSGEIHILNSVKQGMFLEATTGIRSNTGLIEILNSGTDGLTVRPKFSNAGEILIEDTGGYGVRVYDDTLSNSGELKVSNSQLQGISVDNGFLDNKESGIVTIGNSEGIGLELISLADFRNAGTLNIDTTNSHGIKIFLGSNLKISPDGIININYVRYEGIVNQGSFTNNDGVVTLSNFNSMPNEGRQGIYTSGPFFNDGSINIIDAPATGILVDDGGQDFINNYKILIVGASSKGMIDYRKVENNGTITIKECTKGLVVNFEALLENAGTFNINNCSGTLIDNFGSISNSKNIFLSNSSTFGIVQSSVAILDNLVTGVISIDSCSSDGLENKNVVTNYGEISIMNSPVSINNHGMSASNLFLNKSSGKIHFDGQLINEDDFLNEGLVVQNYALNNTLSEVFQNKGVFVDTKDIQNPSVNFINSGLLLKPLKGETSTGVKEMNIVERTGPTTFLPAKTWYINSLISVPGGVFSSVDNSFTPNLNTIYADTLYFDVTNSSVTHAIKLPIRKVASCPNFPTAIFTQSVSPDWHISANWDTGEVPDYCTIAIIPNAKKSVITSGRKARAHKILSETGSVLDAELGVVLEVDIVP</sequence>
<evidence type="ECO:0000313" key="2">
    <source>
        <dbReference type="EMBL" id="AWW00461.1"/>
    </source>
</evidence>
<evidence type="ECO:0000256" key="1">
    <source>
        <dbReference type="SAM" id="SignalP"/>
    </source>
</evidence>
<organism evidence="2 3">
    <name type="scientific">Arcticibacterium luteifluviistationis</name>
    <dbReference type="NCBI Taxonomy" id="1784714"/>
    <lineage>
        <taxon>Bacteria</taxon>
        <taxon>Pseudomonadati</taxon>
        <taxon>Bacteroidota</taxon>
        <taxon>Cytophagia</taxon>
        <taxon>Cytophagales</taxon>
        <taxon>Leadbetterellaceae</taxon>
        <taxon>Arcticibacterium</taxon>
    </lineage>
</organism>
<keyword evidence="1" id="KW-0732">Signal</keyword>
<evidence type="ECO:0000313" key="3">
    <source>
        <dbReference type="Proteomes" id="UP000249873"/>
    </source>
</evidence>
<dbReference type="RefSeq" id="WP_111373827.1">
    <property type="nucleotide sequence ID" value="NZ_CP029480.1"/>
</dbReference>
<feature type="signal peptide" evidence="1">
    <location>
        <begin position="1"/>
        <end position="18"/>
    </location>
</feature>
<evidence type="ECO:0008006" key="4">
    <source>
        <dbReference type="Google" id="ProtNLM"/>
    </source>
</evidence>
<keyword evidence="3" id="KW-1185">Reference proteome</keyword>
<dbReference type="AlphaFoldDB" id="A0A2Z4GGQ1"/>
<reference evidence="2 3" key="1">
    <citation type="submission" date="2018-05" db="EMBL/GenBank/DDBJ databases">
        <title>Complete genome sequence of Arcticibacterium luteifluviistationis SM1504T, a cytophagaceae bacterium isolated from Arctic surface seawater.</title>
        <authorList>
            <person name="Li Y."/>
            <person name="Qin Q.-L."/>
        </authorList>
    </citation>
    <scope>NUCLEOTIDE SEQUENCE [LARGE SCALE GENOMIC DNA]</scope>
    <source>
        <strain evidence="2 3">SM1504</strain>
    </source>
</reference>
<dbReference type="KEGG" id="als:DJ013_20680"/>
<gene>
    <name evidence="2" type="ORF">DJ013_20680</name>
</gene>
<dbReference type="EMBL" id="CP029480">
    <property type="protein sequence ID" value="AWW00461.1"/>
    <property type="molecule type" value="Genomic_DNA"/>
</dbReference>
<accession>A0A2Z4GGQ1</accession>
<name>A0A2Z4GGQ1_9BACT</name>
<proteinExistence type="predicted"/>
<protein>
    <recommendedName>
        <fullName evidence="4">G8 domain-containing protein</fullName>
    </recommendedName>
</protein>
<dbReference type="Proteomes" id="UP000249873">
    <property type="component" value="Chromosome"/>
</dbReference>
<dbReference type="OrthoDB" id="863479at2"/>
<feature type="chain" id="PRO_5016350886" description="G8 domain-containing protein" evidence="1">
    <location>
        <begin position="19"/>
        <end position="894"/>
    </location>
</feature>